<name>A0A2M9CGR6_9MICO</name>
<dbReference type="Gene3D" id="3.40.50.300">
    <property type="entry name" value="P-loop containing nucleotide triphosphate hydrolases"/>
    <property type="match status" value="2"/>
</dbReference>
<dbReference type="EMBL" id="PGFF01000001">
    <property type="protein sequence ID" value="PJJ71114.1"/>
    <property type="molecule type" value="Genomic_DNA"/>
</dbReference>
<dbReference type="InterPro" id="IPR027417">
    <property type="entry name" value="P-loop_NTPase"/>
</dbReference>
<dbReference type="GO" id="GO:0016887">
    <property type="term" value="F:ATP hydrolysis activity"/>
    <property type="evidence" value="ECO:0007669"/>
    <property type="project" value="InterPro"/>
</dbReference>
<dbReference type="CDD" id="cd03221">
    <property type="entry name" value="ABCF_EF-3"/>
    <property type="match status" value="1"/>
</dbReference>
<dbReference type="PROSITE" id="PS50893">
    <property type="entry name" value="ABC_TRANSPORTER_2"/>
    <property type="match status" value="2"/>
</dbReference>
<dbReference type="RefSeq" id="WP_100363457.1">
    <property type="nucleotide sequence ID" value="NZ_PGFF01000001.1"/>
</dbReference>
<evidence type="ECO:0000259" key="5">
    <source>
        <dbReference type="PROSITE" id="PS50893"/>
    </source>
</evidence>
<dbReference type="SUPFAM" id="SSF52540">
    <property type="entry name" value="P-loop containing nucleoside triphosphate hydrolases"/>
    <property type="match status" value="2"/>
</dbReference>
<feature type="domain" description="ABC transporter" evidence="5">
    <location>
        <begin position="11"/>
        <end position="263"/>
    </location>
</feature>
<keyword evidence="1" id="KW-0677">Repeat</keyword>
<comment type="caution">
    <text evidence="6">The sequence shown here is derived from an EMBL/GenBank/DDBJ whole genome shotgun (WGS) entry which is preliminary data.</text>
</comment>
<feature type="domain" description="ABC transporter" evidence="5">
    <location>
        <begin position="349"/>
        <end position="547"/>
    </location>
</feature>
<dbReference type="InterPro" id="IPR050611">
    <property type="entry name" value="ABCF"/>
</dbReference>
<proteinExistence type="predicted"/>
<dbReference type="PANTHER" id="PTHR19211:SF14">
    <property type="entry name" value="ATP-BINDING CASSETTE SUB-FAMILY F MEMBER 1"/>
    <property type="match status" value="1"/>
</dbReference>
<evidence type="ECO:0000256" key="2">
    <source>
        <dbReference type="ARBA" id="ARBA00022741"/>
    </source>
</evidence>
<keyword evidence="3 6" id="KW-0067">ATP-binding</keyword>
<evidence type="ECO:0000313" key="6">
    <source>
        <dbReference type="EMBL" id="PJJ71114.1"/>
    </source>
</evidence>
<dbReference type="InterPro" id="IPR003439">
    <property type="entry name" value="ABC_transporter-like_ATP-bd"/>
</dbReference>
<dbReference type="GO" id="GO:0005524">
    <property type="term" value="F:ATP binding"/>
    <property type="evidence" value="ECO:0007669"/>
    <property type="project" value="UniProtKB-KW"/>
</dbReference>
<evidence type="ECO:0000313" key="7">
    <source>
        <dbReference type="Proteomes" id="UP000228758"/>
    </source>
</evidence>
<dbReference type="Proteomes" id="UP000228758">
    <property type="component" value="Unassembled WGS sequence"/>
</dbReference>
<dbReference type="AlphaFoldDB" id="A0A2M9CGR6"/>
<dbReference type="SMART" id="SM00382">
    <property type="entry name" value="AAA"/>
    <property type="match status" value="2"/>
</dbReference>
<accession>A0A2M9CGR6</accession>
<feature type="coiled-coil region" evidence="4">
    <location>
        <begin position="85"/>
        <end position="112"/>
    </location>
</feature>
<evidence type="ECO:0000256" key="3">
    <source>
        <dbReference type="ARBA" id="ARBA00022840"/>
    </source>
</evidence>
<dbReference type="PROSITE" id="PS00211">
    <property type="entry name" value="ABC_TRANSPORTER_1"/>
    <property type="match status" value="1"/>
</dbReference>
<protein>
    <submittedName>
        <fullName evidence="6">Macrolide transport system ATP-binding/permease protein</fullName>
    </submittedName>
</protein>
<dbReference type="Pfam" id="PF00005">
    <property type="entry name" value="ABC_tran"/>
    <property type="match status" value="2"/>
</dbReference>
<dbReference type="FunFam" id="3.40.50.300:FF:000011">
    <property type="entry name" value="Putative ABC transporter ATP-binding component"/>
    <property type="match status" value="1"/>
</dbReference>
<dbReference type="InterPro" id="IPR017871">
    <property type="entry name" value="ABC_transporter-like_CS"/>
</dbReference>
<evidence type="ECO:0000256" key="1">
    <source>
        <dbReference type="ARBA" id="ARBA00022737"/>
    </source>
</evidence>
<keyword evidence="7" id="KW-1185">Reference proteome</keyword>
<gene>
    <name evidence="6" type="ORF">CLV46_0653</name>
</gene>
<dbReference type="InterPro" id="IPR003593">
    <property type="entry name" value="AAA+_ATPase"/>
</dbReference>
<dbReference type="PANTHER" id="PTHR19211">
    <property type="entry name" value="ATP-BINDING TRANSPORT PROTEIN-RELATED"/>
    <property type="match status" value="1"/>
</dbReference>
<evidence type="ECO:0000256" key="4">
    <source>
        <dbReference type="SAM" id="Coils"/>
    </source>
</evidence>
<keyword evidence="2" id="KW-0547">Nucleotide-binding</keyword>
<keyword evidence="4" id="KW-0175">Coiled coil</keyword>
<reference evidence="6 7" key="1">
    <citation type="submission" date="2017-11" db="EMBL/GenBank/DDBJ databases">
        <title>Genomic Encyclopedia of Archaeal and Bacterial Type Strains, Phase II (KMG-II): From Individual Species to Whole Genera.</title>
        <authorList>
            <person name="Goeker M."/>
        </authorList>
    </citation>
    <scope>NUCLEOTIDE SEQUENCE [LARGE SCALE GENOMIC DNA]</scope>
    <source>
        <strain evidence="6 7">DSM 27393</strain>
    </source>
</reference>
<organism evidence="6 7">
    <name type="scientific">Diaminobutyricimonas aerilata</name>
    <dbReference type="NCBI Taxonomy" id="1162967"/>
    <lineage>
        <taxon>Bacteria</taxon>
        <taxon>Bacillati</taxon>
        <taxon>Actinomycetota</taxon>
        <taxon>Actinomycetes</taxon>
        <taxon>Micrococcales</taxon>
        <taxon>Microbacteriaceae</taxon>
        <taxon>Diaminobutyricimonas</taxon>
    </lineage>
</organism>
<dbReference type="OrthoDB" id="3239744at2"/>
<sequence length="547" mass="60306">MPAVTTVSNHIRSDGISHAYGDRPVLTDVSLVVAPGTRLGLIGENGAGKSTLLRILGGAEVPDAGVVARPARTGLLWQEVRAASHETLSTLIEQAIADVRRIERELERAADALGEGDDDAVRRYELALDAAERADVWSVDARRDELLAGLGVGDIPLERRLEEVSGGQRSRFALAALLLSRPDALLLDEPTNHLDDDAAAFLQRQLVAWPGPVVFASHDRAFLDEVATELLDIDRTRRGTTRFGGGYSDYLAEKAAERARWQEQYEAEQRELGLLKHAVAETARNINHDRPIRDGNKMAFGMRGDKVEQQKSRRIRNARGRYEELLETQVRKPREPLRFSGIPRGSHALDDDGLLVQLTDARIDGRLEVPSLQIEPTARILLTGHNGAGKSTLLHVLAGTLHLDAGSVQRRKGLRIGLLEQDVRWADATQSPRRIYERAVGERRAEALSLVSLGLVAPRDVDRPVGVLSIGQQRRLALALIVARPPHVFLLDEPTNHLSLALATELEDALGGYPGAVVVASHDRWLRRRWEGQRRELRNGRLLPAFG</sequence>